<reference evidence="1 2" key="1">
    <citation type="submission" date="2017-03" db="EMBL/GenBank/DDBJ databases">
        <title>Complete genome sequence of Candidatus 'Thiodictyon syntrophicum' sp. nov. strain Cad16T, a photolithoautotroph purple sulfur bacterium isolated from an alpine meromictic lake.</title>
        <authorList>
            <person name="Luedin S.M."/>
            <person name="Pothier J.F."/>
            <person name="Danza F."/>
            <person name="Storelli N."/>
            <person name="Wittwer M."/>
            <person name="Tonolla M."/>
        </authorList>
    </citation>
    <scope>NUCLEOTIDE SEQUENCE [LARGE SCALE GENOMIC DNA]</scope>
    <source>
        <strain evidence="1 2">Cad16T</strain>
        <plasmid evidence="2">Plasmid pts485</plasmid>
    </source>
</reference>
<accession>A0A2K8UJ56</accession>
<dbReference type="RefSeq" id="WP_100923122.1">
    <property type="nucleotide sequence ID" value="NZ_CP020372.1"/>
</dbReference>
<dbReference type="PANTHER" id="PTHR42280:SF1">
    <property type="entry name" value="CITG FAMILY PROTEIN"/>
    <property type="match status" value="1"/>
</dbReference>
<dbReference type="OrthoDB" id="8525901at2"/>
<dbReference type="InterPro" id="IPR002736">
    <property type="entry name" value="CitG"/>
</dbReference>
<protein>
    <submittedName>
        <fullName evidence="1">Triphosphoribosyl-dephospho-CoA synthase</fullName>
    </submittedName>
</protein>
<dbReference type="Pfam" id="PF01874">
    <property type="entry name" value="CitG"/>
    <property type="match status" value="1"/>
</dbReference>
<geneLocation type="plasmid" evidence="2">
    <name>pts485</name>
</geneLocation>
<dbReference type="GO" id="GO:0046917">
    <property type="term" value="F:triphosphoribosyl-dephospho-CoA synthase activity"/>
    <property type="evidence" value="ECO:0007669"/>
    <property type="project" value="InterPro"/>
</dbReference>
<dbReference type="AlphaFoldDB" id="A0A2K8UJ56"/>
<dbReference type="Proteomes" id="UP000232638">
    <property type="component" value="Plasmid pTs485"/>
</dbReference>
<organism evidence="1 2">
    <name type="scientific">Candidatus Thiodictyon syntrophicum</name>
    <dbReference type="NCBI Taxonomy" id="1166950"/>
    <lineage>
        <taxon>Bacteria</taxon>
        <taxon>Pseudomonadati</taxon>
        <taxon>Pseudomonadota</taxon>
        <taxon>Gammaproteobacteria</taxon>
        <taxon>Chromatiales</taxon>
        <taxon>Chromatiaceae</taxon>
        <taxon>Thiodictyon</taxon>
    </lineage>
</organism>
<keyword evidence="1" id="KW-0614">Plasmid</keyword>
<dbReference type="EMBL" id="CP020372">
    <property type="protein sequence ID" value="AUB85499.1"/>
    <property type="molecule type" value="Genomic_DNA"/>
</dbReference>
<sequence>MTAQSRGERGDAARRRIGDAYRAACALELDALKPGNVHRASAGHGMTVADFLTSAAVSADPLTEPGLGLGERVYRAVAATRAAVGCNTNLGIILLCAPLIQAALDPAAPATLRARLLTVLCAADRRDMDGLNRAIRLAAPGGLGESAQHDVAAPATATPLAVMALAADRDLIAAQYAAGFQDLFERAVPLFRQLQARWQDPAWAAAGLYLDFLGRFPDTHIARKLGPARARAVTWRAAPIAADLVRAARPEPFREALLRLDRELKETGLNPGSCADLTVACLLIARLAPADLYSSAAADTRRIPRTGPDTPDPMPAI</sequence>
<dbReference type="GO" id="GO:0005524">
    <property type="term" value="F:ATP binding"/>
    <property type="evidence" value="ECO:0007669"/>
    <property type="project" value="InterPro"/>
</dbReference>
<evidence type="ECO:0000313" key="1">
    <source>
        <dbReference type="EMBL" id="AUB85499.1"/>
    </source>
</evidence>
<evidence type="ECO:0000313" key="2">
    <source>
        <dbReference type="Proteomes" id="UP000232638"/>
    </source>
</evidence>
<dbReference type="Gene3D" id="1.10.4200.10">
    <property type="entry name" value="Triphosphoribosyl-dephospho-CoA protein"/>
    <property type="match status" value="1"/>
</dbReference>
<keyword evidence="2" id="KW-1185">Reference proteome</keyword>
<name>A0A2K8UJ56_9GAMM</name>
<proteinExistence type="predicted"/>
<dbReference type="PANTHER" id="PTHR42280">
    <property type="entry name" value="CITG FAMILY PROTEIN"/>
    <property type="match status" value="1"/>
</dbReference>
<dbReference type="KEGG" id="tsy:THSYN_31770"/>
<gene>
    <name evidence="1" type="ORF">THSYN_31770</name>
</gene>